<dbReference type="EMBL" id="CP162511">
    <property type="protein sequence ID" value="XDI04644.1"/>
    <property type="molecule type" value="Genomic_DNA"/>
</dbReference>
<proteinExistence type="inferred from homology"/>
<comment type="function">
    <text evidence="2">Antitoxin component of a type II toxin-antitoxin (TA) system.</text>
</comment>
<protein>
    <recommendedName>
        <fullName evidence="2">Antitoxin</fullName>
    </recommendedName>
</protein>
<dbReference type="AlphaFoldDB" id="A0AB39BEI6"/>
<accession>A0AB39BEI6</accession>
<comment type="similarity">
    <text evidence="1 2">Belongs to the phD/YefM antitoxin family.</text>
</comment>
<evidence type="ECO:0000313" key="3">
    <source>
        <dbReference type="EMBL" id="XDI04644.1"/>
    </source>
</evidence>
<evidence type="ECO:0000256" key="1">
    <source>
        <dbReference type="ARBA" id="ARBA00009981"/>
    </source>
</evidence>
<evidence type="ECO:0000256" key="2">
    <source>
        <dbReference type="RuleBase" id="RU362080"/>
    </source>
</evidence>
<dbReference type="InterPro" id="IPR006442">
    <property type="entry name" value="Antitoxin_Phd/YefM"/>
</dbReference>
<dbReference type="RefSeq" id="WP_368497049.1">
    <property type="nucleotide sequence ID" value="NZ_CP162511.1"/>
</dbReference>
<gene>
    <name evidence="3" type="ORF">ABFY20_15060</name>
</gene>
<dbReference type="PANTHER" id="PTHR33713:SF10">
    <property type="entry name" value="ANTITOXIN YAFN"/>
    <property type="match status" value="1"/>
</dbReference>
<dbReference type="Gene3D" id="1.10.1220.170">
    <property type="match status" value="1"/>
</dbReference>
<name>A0AB39BEI6_9MICO</name>
<reference evidence="3" key="1">
    <citation type="submission" date="2024-05" db="EMBL/GenBank/DDBJ databases">
        <title>Herbiconiux sp. A18JL235.</title>
        <authorList>
            <person name="Zhang G."/>
        </authorList>
    </citation>
    <scope>NUCLEOTIDE SEQUENCE</scope>
    <source>
        <strain evidence="3">A18JL235</strain>
    </source>
</reference>
<dbReference type="InterPro" id="IPR036165">
    <property type="entry name" value="YefM-like_sf"/>
</dbReference>
<organism evidence="3">
    <name type="scientific">Herbiconiux sp. A18JL235</name>
    <dbReference type="NCBI Taxonomy" id="3152363"/>
    <lineage>
        <taxon>Bacteria</taxon>
        <taxon>Bacillati</taxon>
        <taxon>Actinomycetota</taxon>
        <taxon>Actinomycetes</taxon>
        <taxon>Micrococcales</taxon>
        <taxon>Microbacteriaceae</taxon>
        <taxon>Herbiconiux</taxon>
    </lineage>
</organism>
<dbReference type="Pfam" id="PF02604">
    <property type="entry name" value="PhdYeFM_antitox"/>
    <property type="match status" value="1"/>
</dbReference>
<dbReference type="SUPFAM" id="SSF143120">
    <property type="entry name" value="YefM-like"/>
    <property type="match status" value="1"/>
</dbReference>
<sequence length="94" mass="10003">MTTLSVADARANFSKLVESASTTHERFEVTRNGSRAAVLLSADDYDTMVETIEILSDAVTVEAIRTGLAEIGSGEVVDIGEMRAAMIEAGRLPT</sequence>
<dbReference type="Gene3D" id="3.40.1620.10">
    <property type="entry name" value="YefM-like domain"/>
    <property type="match status" value="1"/>
</dbReference>
<dbReference type="NCBIfam" id="TIGR01552">
    <property type="entry name" value="phd_fam"/>
    <property type="match status" value="1"/>
</dbReference>
<dbReference type="PANTHER" id="PTHR33713">
    <property type="entry name" value="ANTITOXIN YAFN-RELATED"/>
    <property type="match status" value="1"/>
</dbReference>
<dbReference type="InterPro" id="IPR051405">
    <property type="entry name" value="phD/YefM_antitoxin"/>
</dbReference>